<dbReference type="NCBIfam" id="TIGR03349">
    <property type="entry name" value="IV_VI_DotU"/>
    <property type="match status" value="1"/>
</dbReference>
<organism evidence="3 4">
    <name type="scientific">Pseudomonas graminis</name>
    <dbReference type="NCBI Taxonomy" id="158627"/>
    <lineage>
        <taxon>Bacteria</taxon>
        <taxon>Pseudomonadati</taxon>
        <taxon>Pseudomonadota</taxon>
        <taxon>Gammaproteobacteria</taxon>
        <taxon>Pseudomonadales</taxon>
        <taxon>Pseudomonadaceae</taxon>
        <taxon>Pseudomonas</taxon>
    </lineage>
</organism>
<dbReference type="Gene3D" id="1.25.40.590">
    <property type="entry name" value="Type IV / VI secretion system, DotU"/>
    <property type="match status" value="1"/>
</dbReference>
<evidence type="ECO:0000313" key="4">
    <source>
        <dbReference type="Proteomes" id="UP000095143"/>
    </source>
</evidence>
<feature type="domain" description="Type IV / VI secretion system DotU" evidence="2">
    <location>
        <begin position="18"/>
        <end position="209"/>
    </location>
</feature>
<accession>A0A1C2DH44</accession>
<dbReference type="AlphaFoldDB" id="A0A1C2DH44"/>
<dbReference type="EMBL" id="MDEN01000068">
    <property type="protein sequence ID" value="OCX14071.1"/>
    <property type="molecule type" value="Genomic_DNA"/>
</dbReference>
<dbReference type="Proteomes" id="UP000095143">
    <property type="component" value="Unassembled WGS sequence"/>
</dbReference>
<protein>
    <submittedName>
        <fullName evidence="3">Type IV secretion protein DotU</fullName>
    </submittedName>
</protein>
<keyword evidence="1" id="KW-0812">Transmembrane</keyword>
<dbReference type="PANTHER" id="PTHR38033:SF1">
    <property type="entry name" value="DOTU FAMILY TYPE IV_VI SECRETION SYSTEM PROTEIN"/>
    <property type="match status" value="1"/>
</dbReference>
<evidence type="ECO:0000259" key="2">
    <source>
        <dbReference type="Pfam" id="PF09850"/>
    </source>
</evidence>
<dbReference type="NCBIfam" id="NF038239">
    <property type="entry name" value="T6SS_TssL_short"/>
    <property type="match status" value="1"/>
</dbReference>
<dbReference type="PANTHER" id="PTHR38033">
    <property type="entry name" value="MEMBRANE PROTEIN-RELATED"/>
    <property type="match status" value="1"/>
</dbReference>
<name>A0A1C2DH44_9PSED</name>
<evidence type="ECO:0000256" key="1">
    <source>
        <dbReference type="SAM" id="Phobius"/>
    </source>
</evidence>
<feature type="transmembrane region" description="Helical" evidence="1">
    <location>
        <begin position="188"/>
        <end position="211"/>
    </location>
</feature>
<keyword evidence="1" id="KW-1133">Transmembrane helix</keyword>
<dbReference type="InterPro" id="IPR038522">
    <property type="entry name" value="T4/T6SS_DotU_sf"/>
</dbReference>
<proteinExistence type="predicted"/>
<gene>
    <name evidence="3" type="ORF">BBI10_21210</name>
</gene>
<dbReference type="Pfam" id="PF09850">
    <property type="entry name" value="DotU"/>
    <property type="match status" value="1"/>
</dbReference>
<dbReference type="InterPro" id="IPR017732">
    <property type="entry name" value="T4/T6SS_DotU"/>
</dbReference>
<evidence type="ECO:0000313" key="3">
    <source>
        <dbReference type="EMBL" id="OCX14071.1"/>
    </source>
</evidence>
<sequence>MSRPMKSQSATQPVNVDQLLQDSYLLVVELRHGAAAPDSDALWNLCTRQVVEVRDALKQAGVSQRSVDFISHAQCALLDETVLAHADASARAKWTHEPLQAHYFGRHQAGQFLYEEMREVLHEPSPDPSVLRVYHRVLMLGFLGRYKEPNHPERQQLMAELTARVAPLTLDQPLSTWIDARGRKPLPAWLRAPLLHLLAAGLLLAGIWWLLDSHLAALVASLVTERV</sequence>
<comment type="caution">
    <text evidence="3">The sequence shown here is derived from an EMBL/GenBank/DDBJ whole genome shotgun (WGS) entry which is preliminary data.</text>
</comment>
<reference evidence="3 4" key="1">
    <citation type="submission" date="2016-08" db="EMBL/GenBank/DDBJ databases">
        <title>Whole genome sequence of Pseudomonas graminis strain UASWS1507, a potential biological control agent for agriculture.</title>
        <authorList>
            <person name="Crovadore J."/>
            <person name="Calmin G."/>
            <person name="Chablais R."/>
            <person name="Cochard B."/>
            <person name="Lefort F."/>
        </authorList>
    </citation>
    <scope>NUCLEOTIDE SEQUENCE [LARGE SCALE GENOMIC DNA]</scope>
    <source>
        <strain evidence="3 4">UASWS1507</strain>
    </source>
</reference>
<keyword evidence="1" id="KW-0472">Membrane</keyword>